<keyword evidence="2" id="KW-1185">Reference proteome</keyword>
<name>A0A7T8HJ86_CALRO</name>
<dbReference type="EMBL" id="CP045896">
    <property type="protein sequence ID" value="QQP50915.1"/>
    <property type="molecule type" value="Genomic_DNA"/>
</dbReference>
<proteinExistence type="predicted"/>
<gene>
    <name evidence="1" type="ORF">FKW44_012076</name>
</gene>
<feature type="non-terminal residue" evidence="1">
    <location>
        <position position="1"/>
    </location>
</feature>
<evidence type="ECO:0000313" key="2">
    <source>
        <dbReference type="Proteomes" id="UP000595437"/>
    </source>
</evidence>
<dbReference type="AlphaFoldDB" id="A0A7T8HJ86"/>
<feature type="non-terminal residue" evidence="1">
    <location>
        <position position="68"/>
    </location>
</feature>
<sequence length="68" mass="7816">WLEIFQLYRDKTEELVGRYCASSSPGPVVSLREVAVGLKVFLLTDEKDVFSGFMGRYLFFKEKSIFGD</sequence>
<organism evidence="1 2">
    <name type="scientific">Caligus rogercresseyi</name>
    <name type="common">Sea louse</name>
    <dbReference type="NCBI Taxonomy" id="217165"/>
    <lineage>
        <taxon>Eukaryota</taxon>
        <taxon>Metazoa</taxon>
        <taxon>Ecdysozoa</taxon>
        <taxon>Arthropoda</taxon>
        <taxon>Crustacea</taxon>
        <taxon>Multicrustacea</taxon>
        <taxon>Hexanauplia</taxon>
        <taxon>Copepoda</taxon>
        <taxon>Siphonostomatoida</taxon>
        <taxon>Caligidae</taxon>
        <taxon>Caligus</taxon>
    </lineage>
</organism>
<dbReference type="OrthoDB" id="6022136at2759"/>
<accession>A0A7T8HJ86</accession>
<reference evidence="2" key="1">
    <citation type="submission" date="2021-01" db="EMBL/GenBank/DDBJ databases">
        <title>Caligus Genome Assembly.</title>
        <authorList>
            <person name="Gallardo-Escarate C."/>
        </authorList>
    </citation>
    <scope>NUCLEOTIDE SEQUENCE [LARGE SCALE GENOMIC DNA]</scope>
</reference>
<dbReference type="Proteomes" id="UP000595437">
    <property type="component" value="Chromosome 7"/>
</dbReference>
<protein>
    <submittedName>
        <fullName evidence="1">Uncharacterized protein</fullName>
    </submittedName>
</protein>
<evidence type="ECO:0000313" key="1">
    <source>
        <dbReference type="EMBL" id="QQP50915.1"/>
    </source>
</evidence>